<accession>A0A2U0ULT6</accession>
<dbReference type="Pfam" id="PF25275">
    <property type="entry name" value="Golvesin_C"/>
    <property type="match status" value="1"/>
</dbReference>
<dbReference type="InterPro" id="IPR033803">
    <property type="entry name" value="CBD-like_Golvesin-Xly"/>
</dbReference>
<sequence length="966" mass="107630">MQKILLALCLWVTSTALMAQNTALKIKAEKAVNNYFLTYTAKHTTFTQQPRLLKMVVDNDTRTVVVITTEHFALQDFTRKQVGKIYKKVKKALPIPYNKYNIQILTNGMPIEQYVPGYVKRYDDGRALWGKIDYKGKAWVSNFSRIAKITHGLSNKHITVWQSHGRYYDNQKGYWKWQRPNLFCTTEDLFTQTIVVPYLIPMLQNAGAVVFTPRERDWQTDEYIIDAEASLNNSGRGYDEYAEGNRWISTGIKGFAPHQGRYLDNENPFEAGSAQMIKATKKSGKAYVKWQPNFKKAGRYAVYVSYQTLEKSIDDAHYTVFHKGQATEFRVNQRMGGGTWVYLGTFDFDRGDNIYNCVMLTNQSRRRGYVTADAVRFGGGMGNIERGGMVSGYPRALEGARYYAQWAGAPYPVYSSRGGTDDYADDINARSRMLNWLAGGSVFVPTLEGKNVPMELALAIHSDAGVSPNGRDLVGSLAICTTNFNDGRLDAGISRQASKMFADQLLSGVTRDLTYQYKRWARRYLWDRNYSETRLPEVPSAILETLSHQNFPDMLLGHDPNFKFTIARSIYKTIVRYVNDMHGHAAIIQPLAPKDVCVTLKTGKKAEISWIRQDDQQEPTATPTYYILYTATGTGGFDNGKKICSTSAVVNIEPGVQYHFKVTAANRGGESFASEVVSAYVQPGATQTILVVNGFHRLSGPAVINDGTKQGFDLDSDIGVSLGATAGWNGRQIIFDRSRAGIEDATGLGYCGNELAGKIIAGNTFDYISTHADAIASTHRYNVASCSSKAVETGRVNLNDYAAVDVILGMERYLPDALKFYKVFPSSLKRKVTAYTLAGGRLMVSGAYIGTDMQSESDATWLTQTLKTSMASPIKTDTITGAFGLGMSIDFYRDLNPDHYAATHVDALNPEAGAICAMQYSNGLPAATAYDGRNYKTFVMGFPFECVINRDNRHMLMQGIMNYLLK</sequence>
<evidence type="ECO:0000313" key="3">
    <source>
        <dbReference type="EMBL" id="PVX58565.1"/>
    </source>
</evidence>
<dbReference type="EMBL" id="QENY01000002">
    <property type="protein sequence ID" value="PVX58565.1"/>
    <property type="molecule type" value="Genomic_DNA"/>
</dbReference>
<evidence type="ECO:0000256" key="1">
    <source>
        <dbReference type="SAM" id="SignalP"/>
    </source>
</evidence>
<dbReference type="Proteomes" id="UP000245870">
    <property type="component" value="Unassembled WGS sequence"/>
</dbReference>
<organism evidence="3 4">
    <name type="scientific">Hallella colorans</name>
    <dbReference type="NCBI Taxonomy" id="1703337"/>
    <lineage>
        <taxon>Bacteria</taxon>
        <taxon>Pseudomonadati</taxon>
        <taxon>Bacteroidota</taxon>
        <taxon>Bacteroidia</taxon>
        <taxon>Bacteroidales</taxon>
        <taxon>Prevotellaceae</taxon>
        <taxon>Hallella</taxon>
    </lineage>
</organism>
<comment type="caution">
    <text evidence="3">The sequence shown here is derived from an EMBL/GenBank/DDBJ whole genome shotgun (WGS) entry which is preliminary data.</text>
</comment>
<protein>
    <recommendedName>
        <fullName evidence="2">Fibronectin type-III domain-containing protein</fullName>
    </recommendedName>
</protein>
<dbReference type="CDD" id="cd00063">
    <property type="entry name" value="FN3"/>
    <property type="match status" value="1"/>
</dbReference>
<dbReference type="PROSITE" id="PS50853">
    <property type="entry name" value="FN3"/>
    <property type="match status" value="1"/>
</dbReference>
<dbReference type="AlphaFoldDB" id="A0A2U0ULT6"/>
<proteinExistence type="predicted"/>
<feature type="signal peptide" evidence="1">
    <location>
        <begin position="1"/>
        <end position="19"/>
    </location>
</feature>
<dbReference type="InterPro" id="IPR036116">
    <property type="entry name" value="FN3_sf"/>
</dbReference>
<dbReference type="SUPFAM" id="SSF49265">
    <property type="entry name" value="Fibronectin type III"/>
    <property type="match status" value="1"/>
</dbReference>
<feature type="domain" description="Fibronectin type-III" evidence="2">
    <location>
        <begin position="592"/>
        <end position="684"/>
    </location>
</feature>
<dbReference type="Gene3D" id="2.60.40.10">
    <property type="entry name" value="Immunoglobulins"/>
    <property type="match status" value="1"/>
</dbReference>
<feature type="chain" id="PRO_5015599753" description="Fibronectin type-III domain-containing protein" evidence="1">
    <location>
        <begin position="20"/>
        <end position="966"/>
    </location>
</feature>
<dbReference type="RefSeq" id="WP_116615664.1">
    <property type="nucleotide sequence ID" value="NZ_CAMQYP010000047.1"/>
</dbReference>
<dbReference type="OrthoDB" id="719733at2"/>
<evidence type="ECO:0000259" key="2">
    <source>
        <dbReference type="PROSITE" id="PS50853"/>
    </source>
</evidence>
<dbReference type="InterPro" id="IPR013783">
    <property type="entry name" value="Ig-like_fold"/>
</dbReference>
<gene>
    <name evidence="3" type="ORF">C7379_10283</name>
</gene>
<evidence type="ECO:0000313" key="4">
    <source>
        <dbReference type="Proteomes" id="UP000245870"/>
    </source>
</evidence>
<keyword evidence="4" id="KW-1185">Reference proteome</keyword>
<dbReference type="SMART" id="SM00060">
    <property type="entry name" value="FN3"/>
    <property type="match status" value="1"/>
</dbReference>
<dbReference type="Pfam" id="PF00041">
    <property type="entry name" value="fn3"/>
    <property type="match status" value="1"/>
</dbReference>
<dbReference type="Gene3D" id="3.40.630.40">
    <property type="entry name" value="Zn-dependent exopeptidases"/>
    <property type="match status" value="1"/>
</dbReference>
<keyword evidence="1" id="KW-0732">Signal</keyword>
<reference evidence="3 4" key="1">
    <citation type="submission" date="2018-05" db="EMBL/GenBank/DDBJ databases">
        <title>Genomic Encyclopedia of Type Strains, Phase IV (KMG-IV): sequencing the most valuable type-strain genomes for metagenomic binning, comparative biology and taxonomic classification.</title>
        <authorList>
            <person name="Goeker M."/>
        </authorList>
    </citation>
    <scope>NUCLEOTIDE SEQUENCE [LARGE SCALE GENOMIC DNA]</scope>
    <source>
        <strain evidence="3 4">DSM 100333</strain>
    </source>
</reference>
<dbReference type="InterPro" id="IPR003961">
    <property type="entry name" value="FN3_dom"/>
</dbReference>
<name>A0A2U0ULT6_9BACT</name>
<dbReference type="SUPFAM" id="SSF53187">
    <property type="entry name" value="Zn-dependent exopeptidases"/>
    <property type="match status" value="1"/>
</dbReference>